<comment type="subcellular location">
    <subcellularLocation>
        <location evidence="1">Nucleus</location>
    </subcellularLocation>
</comment>
<dbReference type="GeneID" id="11532470"/>
<dbReference type="eggNOG" id="KOG3925">
    <property type="taxonomic scope" value="Eukaryota"/>
</dbReference>
<dbReference type="Proteomes" id="UP000005666">
    <property type="component" value="Chromosome 1"/>
</dbReference>
<dbReference type="GO" id="GO:0008168">
    <property type="term" value="F:methyltransferase activity"/>
    <property type="evidence" value="ECO:0007669"/>
    <property type="project" value="UniProtKB-KW"/>
</dbReference>
<organism evidence="6 7">
    <name type="scientific">Tetrapisispora phaffii (strain ATCC 24235 / CBS 4417 / NBRC 1672 / NRRL Y-8282 / UCD 70-5)</name>
    <name type="common">Yeast</name>
    <name type="synonym">Fabospora phaffii</name>
    <dbReference type="NCBI Taxonomy" id="1071381"/>
    <lineage>
        <taxon>Eukaryota</taxon>
        <taxon>Fungi</taxon>
        <taxon>Dikarya</taxon>
        <taxon>Ascomycota</taxon>
        <taxon>Saccharomycotina</taxon>
        <taxon>Saccharomycetes</taxon>
        <taxon>Saccharomycetales</taxon>
        <taxon>Saccharomycetaceae</taxon>
        <taxon>Tetrapisispora</taxon>
    </lineage>
</organism>
<gene>
    <name evidence="6" type="primary">TPHA0A05640</name>
    <name evidence="6" type="ordered locus">TPHA_0A05640</name>
</gene>
<dbReference type="InterPro" id="IPR003750">
    <property type="entry name" value="Put_MeTrfase-C9orf114-like"/>
</dbReference>
<keyword evidence="4" id="KW-0808">Transferase</keyword>
<dbReference type="PANTHER" id="PTHR12150:SF13">
    <property type="entry name" value="METHYLTRANSFERASE C9ORF114-RELATED"/>
    <property type="match status" value="1"/>
</dbReference>
<dbReference type="FunFam" id="3.40.1280.10:FF:000040">
    <property type="entry name" value="YMR310C-like protein"/>
    <property type="match status" value="1"/>
</dbReference>
<dbReference type="InterPro" id="IPR029028">
    <property type="entry name" value="Alpha/beta_knot_MTases"/>
</dbReference>
<sequence length="397" mass="44874">MAVKKSFKEEKPVFSKAVSVTQTKQKKKQNHAAKKEVVLKKPTKSLKVSSKNLNYSICIPTSITDDCKNLEQTTNVIYHIAKTATIFNVGEVIILDLGKETPIEVTEDIKGTKGETKKRLSRPMLIATLLQYFVTPPYLVNTVFKKDYHKYFKYACKLPRLSVLPFMRYYEEDKGRFREGLAVRMSKPEATNSNQSNSKKAKEFKQTKYINIGKSECLELKSQLVPVNVRVTVDTVEKRVVAPQEAYGDYVGAQSSFGYHVRVCKKFGSVFTESAFPEGYSQAIWCNSGDYYYNEKLKKNDSIENELPRIQSIVKSEKKTSENGDETPAAQMSNLLVLYGKWKHILESFEASKEMFEGCSGPHEFFDGQLELPGAAPRGMIPISDCCTISLTLLSTM</sequence>
<dbReference type="CDD" id="cd18086">
    <property type="entry name" value="HsC9orf114-like"/>
    <property type="match status" value="1"/>
</dbReference>
<name>G8BP10_TETPH</name>
<keyword evidence="3" id="KW-0489">Methyltransferase</keyword>
<evidence type="ECO:0000256" key="4">
    <source>
        <dbReference type="ARBA" id="ARBA00022679"/>
    </source>
</evidence>
<dbReference type="AlphaFoldDB" id="G8BP10"/>
<dbReference type="GO" id="GO:0005634">
    <property type="term" value="C:nucleus"/>
    <property type="evidence" value="ECO:0007669"/>
    <property type="project" value="UniProtKB-SubCell"/>
</dbReference>
<keyword evidence="5" id="KW-0539">Nucleus</keyword>
<reference evidence="6 7" key="1">
    <citation type="journal article" date="2011" name="Proc. Natl. Acad. Sci. U.S.A.">
        <title>Evolutionary erosion of yeast sex chromosomes by mating-type switching accidents.</title>
        <authorList>
            <person name="Gordon J.L."/>
            <person name="Armisen D."/>
            <person name="Proux-Wera E."/>
            <person name="Oheigeartaigh S.S."/>
            <person name="Byrne K.P."/>
            <person name="Wolfe K.H."/>
        </authorList>
    </citation>
    <scope>NUCLEOTIDE SEQUENCE [LARGE SCALE GENOMIC DNA]</scope>
    <source>
        <strain evidence="7">ATCC 24235 / CBS 4417 / NBRC 1672 / NRRL Y-8282 / UCD 70-5</strain>
    </source>
</reference>
<protein>
    <submittedName>
        <fullName evidence="6">Uncharacterized protein</fullName>
    </submittedName>
</protein>
<keyword evidence="7" id="KW-1185">Reference proteome</keyword>
<evidence type="ECO:0000313" key="6">
    <source>
        <dbReference type="EMBL" id="CCE61638.1"/>
    </source>
</evidence>
<evidence type="ECO:0000256" key="2">
    <source>
        <dbReference type="ARBA" id="ARBA00009841"/>
    </source>
</evidence>
<dbReference type="STRING" id="1071381.G8BP10"/>
<dbReference type="Gene3D" id="3.40.1280.10">
    <property type="match status" value="1"/>
</dbReference>
<dbReference type="GO" id="GO:0032259">
    <property type="term" value="P:methylation"/>
    <property type="evidence" value="ECO:0007669"/>
    <property type="project" value="UniProtKB-KW"/>
</dbReference>
<dbReference type="PANTHER" id="PTHR12150">
    <property type="entry name" value="CLASS IV SAM-BINDING METHYLTRANSFERASE-RELATED"/>
    <property type="match status" value="1"/>
</dbReference>
<dbReference type="InterPro" id="IPR029026">
    <property type="entry name" value="tRNA_m1G_MTases_N"/>
</dbReference>
<dbReference type="HOGENOM" id="CLU_061859_0_0_1"/>
<evidence type="ECO:0000256" key="1">
    <source>
        <dbReference type="ARBA" id="ARBA00004123"/>
    </source>
</evidence>
<dbReference type="OMA" id="YGYHVRI"/>
<evidence type="ECO:0000313" key="7">
    <source>
        <dbReference type="Proteomes" id="UP000005666"/>
    </source>
</evidence>
<dbReference type="OrthoDB" id="361029at2759"/>
<dbReference type="Pfam" id="PF02598">
    <property type="entry name" value="Methyltrn_RNA_3"/>
    <property type="match status" value="1"/>
</dbReference>
<evidence type="ECO:0000256" key="5">
    <source>
        <dbReference type="ARBA" id="ARBA00023242"/>
    </source>
</evidence>
<evidence type="ECO:0000256" key="3">
    <source>
        <dbReference type="ARBA" id="ARBA00022603"/>
    </source>
</evidence>
<comment type="similarity">
    <text evidence="2">Belongs to the class IV-like SAM-binding methyltransferase superfamily.</text>
</comment>
<dbReference type="RefSeq" id="XP_003684072.1">
    <property type="nucleotide sequence ID" value="XM_003684024.1"/>
</dbReference>
<dbReference type="EMBL" id="HE612856">
    <property type="protein sequence ID" value="CCE61638.1"/>
    <property type="molecule type" value="Genomic_DNA"/>
</dbReference>
<accession>G8BP10</accession>
<dbReference type="SUPFAM" id="SSF75217">
    <property type="entry name" value="alpha/beta knot"/>
    <property type="match status" value="1"/>
</dbReference>
<proteinExistence type="inferred from homology"/>
<dbReference type="KEGG" id="tpf:TPHA_0A05640"/>